<keyword evidence="8" id="KW-1185">Reference proteome</keyword>
<dbReference type="SMART" id="SM00184">
    <property type="entry name" value="RING"/>
    <property type="match status" value="1"/>
</dbReference>
<proteinExistence type="predicted"/>
<dbReference type="UniPathway" id="UPA00143"/>
<feature type="domain" description="RING-type" evidence="6">
    <location>
        <begin position="98"/>
        <end position="146"/>
    </location>
</feature>
<dbReference type="PROSITE" id="PS00518">
    <property type="entry name" value="ZF_RING_1"/>
    <property type="match status" value="1"/>
</dbReference>
<evidence type="ECO:0000259" key="6">
    <source>
        <dbReference type="PROSITE" id="PS50089"/>
    </source>
</evidence>
<dbReference type="SUPFAM" id="SSF57850">
    <property type="entry name" value="RING/U-box"/>
    <property type="match status" value="1"/>
</dbReference>
<dbReference type="Pfam" id="PF14634">
    <property type="entry name" value="zf-RING_5"/>
    <property type="match status" value="1"/>
</dbReference>
<dbReference type="EMBL" id="KL198019">
    <property type="protein sequence ID" value="KDQ19296.1"/>
    <property type="molecule type" value="Genomic_DNA"/>
</dbReference>
<dbReference type="PANTHER" id="PTHR47094">
    <property type="entry name" value="ELFLESS, ISOFORM B"/>
    <property type="match status" value="1"/>
</dbReference>
<dbReference type="GO" id="GO:0016567">
    <property type="term" value="P:protein ubiquitination"/>
    <property type="evidence" value="ECO:0007669"/>
    <property type="project" value="UniProtKB-UniPathway"/>
</dbReference>
<dbReference type="InterPro" id="IPR013083">
    <property type="entry name" value="Znf_RING/FYVE/PHD"/>
</dbReference>
<dbReference type="InterPro" id="IPR049627">
    <property type="entry name" value="SLX8"/>
</dbReference>
<dbReference type="InterPro" id="IPR001841">
    <property type="entry name" value="Znf_RING"/>
</dbReference>
<dbReference type="PROSITE" id="PS50089">
    <property type="entry name" value="ZF_RING_2"/>
    <property type="match status" value="1"/>
</dbReference>
<protein>
    <recommendedName>
        <fullName evidence="6">RING-type domain-containing protein</fullName>
    </recommendedName>
</protein>
<sequence>MPSSRSSKRRAAEPESSSDEDMKIEAIADSAGTSQSSRSKGKRAHAHLADAASASGSGSASSSQKAVQDIILLDSEPDEPPAESAAPSESIPLSSYTCPICFYPPASAVLTPCGHILCGECLFTAVSSAQARQPGPAGAARCPVCRAILEGWDGRGGGVIGLEVRQVITL</sequence>
<organism evidence="7 8">
    <name type="scientific">Botryobasidium botryosum (strain FD-172 SS1)</name>
    <dbReference type="NCBI Taxonomy" id="930990"/>
    <lineage>
        <taxon>Eukaryota</taxon>
        <taxon>Fungi</taxon>
        <taxon>Dikarya</taxon>
        <taxon>Basidiomycota</taxon>
        <taxon>Agaricomycotina</taxon>
        <taxon>Agaricomycetes</taxon>
        <taxon>Cantharellales</taxon>
        <taxon>Botryobasidiaceae</taxon>
        <taxon>Botryobasidium</taxon>
    </lineage>
</organism>
<keyword evidence="1" id="KW-0479">Metal-binding</keyword>
<evidence type="ECO:0000256" key="1">
    <source>
        <dbReference type="ARBA" id="ARBA00022723"/>
    </source>
</evidence>
<dbReference type="Proteomes" id="UP000027195">
    <property type="component" value="Unassembled WGS sequence"/>
</dbReference>
<accession>A0A067N696</accession>
<dbReference type="Gene3D" id="3.30.40.10">
    <property type="entry name" value="Zinc/RING finger domain, C3HC4 (zinc finger)"/>
    <property type="match status" value="1"/>
</dbReference>
<dbReference type="InParanoid" id="A0A067N696"/>
<dbReference type="GO" id="GO:0033768">
    <property type="term" value="C:SUMO-targeted ubiquitin ligase complex"/>
    <property type="evidence" value="ECO:0007669"/>
    <property type="project" value="TreeGrafter"/>
</dbReference>
<dbReference type="OrthoDB" id="6270329at2759"/>
<dbReference type="AlphaFoldDB" id="A0A067N696"/>
<evidence type="ECO:0000256" key="5">
    <source>
        <dbReference type="SAM" id="MobiDB-lite"/>
    </source>
</evidence>
<feature type="region of interest" description="Disordered" evidence="5">
    <location>
        <begin position="1"/>
        <end position="90"/>
    </location>
</feature>
<keyword evidence="3" id="KW-0862">Zinc</keyword>
<evidence type="ECO:0000256" key="2">
    <source>
        <dbReference type="ARBA" id="ARBA00022771"/>
    </source>
</evidence>
<gene>
    <name evidence="7" type="ORF">BOTBODRAFT_170411</name>
</gene>
<evidence type="ECO:0000313" key="7">
    <source>
        <dbReference type="EMBL" id="KDQ19296.1"/>
    </source>
</evidence>
<dbReference type="GO" id="GO:0032183">
    <property type="term" value="F:SUMO binding"/>
    <property type="evidence" value="ECO:0007669"/>
    <property type="project" value="TreeGrafter"/>
</dbReference>
<dbReference type="InterPro" id="IPR017907">
    <property type="entry name" value="Znf_RING_CS"/>
</dbReference>
<keyword evidence="2 4" id="KW-0863">Zinc-finger</keyword>
<evidence type="ECO:0000256" key="3">
    <source>
        <dbReference type="ARBA" id="ARBA00022833"/>
    </source>
</evidence>
<dbReference type="PANTHER" id="PTHR47094:SF1">
    <property type="entry name" value="RING-TYPE E3 UBIQUITIN TRANSFERASE"/>
    <property type="match status" value="1"/>
</dbReference>
<reference evidence="8" key="1">
    <citation type="journal article" date="2014" name="Proc. Natl. Acad. Sci. U.S.A.">
        <title>Extensive sampling of basidiomycete genomes demonstrates inadequacy of the white-rot/brown-rot paradigm for wood decay fungi.</title>
        <authorList>
            <person name="Riley R."/>
            <person name="Salamov A.A."/>
            <person name="Brown D.W."/>
            <person name="Nagy L.G."/>
            <person name="Floudas D."/>
            <person name="Held B.W."/>
            <person name="Levasseur A."/>
            <person name="Lombard V."/>
            <person name="Morin E."/>
            <person name="Otillar R."/>
            <person name="Lindquist E.A."/>
            <person name="Sun H."/>
            <person name="LaButti K.M."/>
            <person name="Schmutz J."/>
            <person name="Jabbour D."/>
            <person name="Luo H."/>
            <person name="Baker S.E."/>
            <person name="Pisabarro A.G."/>
            <person name="Walton J.D."/>
            <person name="Blanchette R.A."/>
            <person name="Henrissat B."/>
            <person name="Martin F."/>
            <person name="Cullen D."/>
            <person name="Hibbett D.S."/>
            <person name="Grigoriev I.V."/>
        </authorList>
    </citation>
    <scope>NUCLEOTIDE SEQUENCE [LARGE SCALE GENOMIC DNA]</scope>
    <source>
        <strain evidence="8">FD-172 SS1</strain>
    </source>
</reference>
<dbReference type="GO" id="GO:0008270">
    <property type="term" value="F:zinc ion binding"/>
    <property type="evidence" value="ECO:0007669"/>
    <property type="project" value="UniProtKB-KW"/>
</dbReference>
<dbReference type="STRING" id="930990.A0A067N696"/>
<dbReference type="GO" id="GO:0061630">
    <property type="term" value="F:ubiquitin protein ligase activity"/>
    <property type="evidence" value="ECO:0007669"/>
    <property type="project" value="InterPro"/>
</dbReference>
<dbReference type="HOGENOM" id="CLU_1570376_0_0_1"/>
<evidence type="ECO:0000313" key="8">
    <source>
        <dbReference type="Proteomes" id="UP000027195"/>
    </source>
</evidence>
<feature type="compositionally biased region" description="Low complexity" evidence="5">
    <location>
        <begin position="49"/>
        <end position="63"/>
    </location>
</feature>
<name>A0A067N696_BOTB1</name>
<evidence type="ECO:0000256" key="4">
    <source>
        <dbReference type="PROSITE-ProRule" id="PRU00175"/>
    </source>
</evidence>
<dbReference type="GO" id="GO:0140082">
    <property type="term" value="F:SUMO-ubiquitin ligase activity"/>
    <property type="evidence" value="ECO:0007669"/>
    <property type="project" value="TreeGrafter"/>
</dbReference>
<dbReference type="GO" id="GO:0006511">
    <property type="term" value="P:ubiquitin-dependent protein catabolic process"/>
    <property type="evidence" value="ECO:0007669"/>
    <property type="project" value="TreeGrafter"/>
</dbReference>